<comment type="caution">
    <text evidence="1">The sequence shown here is derived from an EMBL/GenBank/DDBJ whole genome shotgun (WGS) entry which is preliminary data.</text>
</comment>
<reference evidence="2" key="1">
    <citation type="journal article" date="2019" name="Int. J. Syst. Evol. Microbiol.">
        <title>The Global Catalogue of Microorganisms (GCM) 10K type strain sequencing project: providing services to taxonomists for standard genome sequencing and annotation.</title>
        <authorList>
            <consortium name="The Broad Institute Genomics Platform"/>
            <consortium name="The Broad Institute Genome Sequencing Center for Infectious Disease"/>
            <person name="Wu L."/>
            <person name="Ma J."/>
        </authorList>
    </citation>
    <scope>NUCLEOTIDE SEQUENCE [LARGE SCALE GENOMIC DNA]</scope>
    <source>
        <strain evidence="2">CGMCC 4.7382</strain>
    </source>
</reference>
<organism evidence="1 2">
    <name type="scientific">Marinactinospora rubrisoli</name>
    <dbReference type="NCBI Taxonomy" id="2715399"/>
    <lineage>
        <taxon>Bacteria</taxon>
        <taxon>Bacillati</taxon>
        <taxon>Actinomycetota</taxon>
        <taxon>Actinomycetes</taxon>
        <taxon>Streptosporangiales</taxon>
        <taxon>Nocardiopsidaceae</taxon>
        <taxon>Marinactinospora</taxon>
    </lineage>
</organism>
<evidence type="ECO:0000313" key="2">
    <source>
        <dbReference type="Proteomes" id="UP001596540"/>
    </source>
</evidence>
<dbReference type="SUPFAM" id="SSF56112">
    <property type="entry name" value="Protein kinase-like (PK-like)"/>
    <property type="match status" value="1"/>
</dbReference>
<keyword evidence="2" id="KW-1185">Reference proteome</keyword>
<dbReference type="EMBL" id="JBHTBH010000012">
    <property type="protein sequence ID" value="MFC7330487.1"/>
    <property type="molecule type" value="Genomic_DNA"/>
</dbReference>
<evidence type="ECO:0008006" key="3">
    <source>
        <dbReference type="Google" id="ProtNLM"/>
    </source>
</evidence>
<dbReference type="Proteomes" id="UP001596540">
    <property type="component" value="Unassembled WGS sequence"/>
</dbReference>
<protein>
    <recommendedName>
        <fullName evidence="3">Aminoglycoside phosphotransferase domain-containing protein</fullName>
    </recommendedName>
</protein>
<name>A0ABW2KKH3_9ACTN</name>
<evidence type="ECO:0000313" key="1">
    <source>
        <dbReference type="EMBL" id="MFC7330487.1"/>
    </source>
</evidence>
<gene>
    <name evidence="1" type="ORF">ACFQRF_22420</name>
</gene>
<accession>A0ABW2KKH3</accession>
<proteinExistence type="predicted"/>
<dbReference type="InterPro" id="IPR011009">
    <property type="entry name" value="Kinase-like_dom_sf"/>
</dbReference>
<dbReference type="RefSeq" id="WP_379873131.1">
    <property type="nucleotide sequence ID" value="NZ_JBHTBH010000012.1"/>
</dbReference>
<sequence>MRDDGDWVALVFEEVPGRLPAQPWRGTEQDAILTAISDLAEALTPSPVDGGLLRGPRLGGWPKFADAPGAAGLAALSSWAEDHIGLLVALEENAVLAGDTLLHGDLYPFNVLVTADRAYVGDWPHAWVGRTHCAAVTLISGASLGGVDPRAIADGHPLTRDLDPGRINEMPSLHAGFLLRAATSAGPAAGRRLAHAMAALARVSLRWLCTRL</sequence>